<dbReference type="EMBL" id="QRQN01000004">
    <property type="protein sequence ID" value="RHN10845.1"/>
    <property type="molecule type" value="Genomic_DNA"/>
</dbReference>
<dbReference type="PROSITE" id="PS50885">
    <property type="entry name" value="HAMP"/>
    <property type="match status" value="1"/>
</dbReference>
<dbReference type="EMBL" id="WGGT01000001">
    <property type="protein sequence ID" value="MVQ44221.1"/>
    <property type="molecule type" value="Genomic_DNA"/>
</dbReference>
<dbReference type="InterPro" id="IPR004089">
    <property type="entry name" value="MCPsignal_dom"/>
</dbReference>
<dbReference type="GO" id="GO:0007165">
    <property type="term" value="P:signal transduction"/>
    <property type="evidence" value="ECO:0007669"/>
    <property type="project" value="UniProtKB-KW"/>
</dbReference>
<dbReference type="PROSITE" id="PS50111">
    <property type="entry name" value="CHEMOTAXIS_TRANSDUC_2"/>
    <property type="match status" value="1"/>
</dbReference>
<evidence type="ECO:0000259" key="7">
    <source>
        <dbReference type="PROSITE" id="PS50885"/>
    </source>
</evidence>
<dbReference type="SUPFAM" id="SSF58104">
    <property type="entry name" value="Methyl-accepting chemotaxis protein (MCP) signaling domain"/>
    <property type="match status" value="1"/>
</dbReference>
<dbReference type="Proteomes" id="UP000478483">
    <property type="component" value="Unassembled WGS sequence"/>
</dbReference>
<protein>
    <submittedName>
        <fullName evidence="8">H3</fullName>
    </submittedName>
    <submittedName>
        <fullName evidence="9">HAMP domain-containing protein</fullName>
    </submittedName>
    <submittedName>
        <fullName evidence="11">Methyl-accepting chemotaxis protein</fullName>
    </submittedName>
</protein>
<dbReference type="Pfam" id="PF00015">
    <property type="entry name" value="MCPsignal"/>
    <property type="match status" value="1"/>
</dbReference>
<feature type="transmembrane region" description="Helical" evidence="5">
    <location>
        <begin position="12"/>
        <end position="35"/>
    </location>
</feature>
<evidence type="ECO:0000313" key="11">
    <source>
        <dbReference type="EMBL" id="RHC17885.1"/>
    </source>
</evidence>
<feature type="domain" description="Methyl-accepting transducer" evidence="6">
    <location>
        <begin position="360"/>
        <end position="617"/>
    </location>
</feature>
<dbReference type="PANTHER" id="PTHR32089">
    <property type="entry name" value="METHYL-ACCEPTING CHEMOTAXIS PROTEIN MCPB"/>
    <property type="match status" value="1"/>
</dbReference>
<proteinExistence type="inferred from homology"/>
<evidence type="ECO:0000259" key="6">
    <source>
        <dbReference type="PROSITE" id="PS50111"/>
    </source>
</evidence>
<dbReference type="Proteomes" id="UP000095350">
    <property type="component" value="Unassembled WGS sequence"/>
</dbReference>
<dbReference type="CDD" id="cd06225">
    <property type="entry name" value="HAMP"/>
    <property type="match status" value="1"/>
</dbReference>
<dbReference type="SMART" id="SM00283">
    <property type="entry name" value="MA"/>
    <property type="match status" value="1"/>
</dbReference>
<organism evidence="8 14">
    <name type="scientific">Roseburia intestinalis</name>
    <dbReference type="NCBI Taxonomy" id="166486"/>
    <lineage>
        <taxon>Bacteria</taxon>
        <taxon>Bacillati</taxon>
        <taxon>Bacillota</taxon>
        <taxon>Clostridia</taxon>
        <taxon>Lachnospirales</taxon>
        <taxon>Lachnospiraceae</taxon>
        <taxon>Roseburia</taxon>
    </lineage>
</organism>
<dbReference type="Proteomes" id="UP000283586">
    <property type="component" value="Unassembled WGS sequence"/>
</dbReference>
<evidence type="ECO:0000313" key="18">
    <source>
        <dbReference type="Proteomes" id="UP000478483"/>
    </source>
</evidence>
<evidence type="ECO:0000256" key="1">
    <source>
        <dbReference type="ARBA" id="ARBA00023224"/>
    </source>
</evidence>
<dbReference type="STRING" id="166486.ERS852572_00096"/>
<dbReference type="OrthoDB" id="9760371at2"/>
<feature type="coiled-coil region" evidence="4">
    <location>
        <begin position="620"/>
        <end position="654"/>
    </location>
</feature>
<reference evidence="9 18" key="3">
    <citation type="journal article" date="2019" name="Nat. Med.">
        <title>A library of human gut bacterial isolates paired with longitudinal multiomics data enables mechanistic microbiome research.</title>
        <authorList>
            <person name="Poyet M."/>
            <person name="Groussin M."/>
            <person name="Gibbons S.M."/>
            <person name="Avila-Pacheco J."/>
            <person name="Jiang X."/>
            <person name="Kearney S.M."/>
            <person name="Perrotta A.R."/>
            <person name="Berdy B."/>
            <person name="Zhao S."/>
            <person name="Lieberman T.D."/>
            <person name="Swanson P.K."/>
            <person name="Smith M."/>
            <person name="Roesemann S."/>
            <person name="Alexander J.E."/>
            <person name="Rich S.A."/>
            <person name="Livny J."/>
            <person name="Vlamakis H."/>
            <person name="Clish C."/>
            <person name="Bullock K."/>
            <person name="Deik A."/>
            <person name="Scott J."/>
            <person name="Pierce K.A."/>
            <person name="Xavier R.J."/>
            <person name="Alm E.J."/>
        </authorList>
    </citation>
    <scope>NUCLEOTIDE SEQUENCE [LARGE SCALE GENOMIC DNA]</scope>
    <source>
        <strain evidence="9 18">BIOML-A1</strain>
    </source>
</reference>
<keyword evidence="5" id="KW-0812">Transmembrane</keyword>
<dbReference type="InterPro" id="IPR003660">
    <property type="entry name" value="HAMP_dom"/>
</dbReference>
<keyword evidence="1 3" id="KW-0807">Transducer</keyword>
<evidence type="ECO:0000313" key="15">
    <source>
        <dbReference type="Proteomes" id="UP000283513"/>
    </source>
</evidence>
<evidence type="ECO:0000313" key="10">
    <source>
        <dbReference type="EMBL" id="MVQ44221.1"/>
    </source>
</evidence>
<dbReference type="EMBL" id="WNAJ01000001">
    <property type="protein sequence ID" value="MTR83780.1"/>
    <property type="molecule type" value="Genomic_DNA"/>
</dbReference>
<evidence type="ECO:0000313" key="12">
    <source>
        <dbReference type="EMBL" id="RHG27485.1"/>
    </source>
</evidence>
<comment type="similarity">
    <text evidence="2">Belongs to the methyl-accepting chemotaxis (MCP) protein family.</text>
</comment>
<dbReference type="PANTHER" id="PTHR32089:SF112">
    <property type="entry name" value="LYSOZYME-LIKE PROTEIN-RELATED"/>
    <property type="match status" value="1"/>
</dbReference>
<dbReference type="SMART" id="SM00304">
    <property type="entry name" value="HAMP"/>
    <property type="match status" value="1"/>
</dbReference>
<dbReference type="AlphaFoldDB" id="A0A173R0F1"/>
<evidence type="ECO:0000313" key="14">
    <source>
        <dbReference type="Proteomes" id="UP000095350"/>
    </source>
</evidence>
<evidence type="ECO:0000256" key="5">
    <source>
        <dbReference type="SAM" id="Phobius"/>
    </source>
</evidence>
<evidence type="ECO:0000256" key="2">
    <source>
        <dbReference type="ARBA" id="ARBA00029447"/>
    </source>
</evidence>
<keyword evidence="4" id="KW-0175">Coiled coil</keyword>
<evidence type="ECO:0000313" key="9">
    <source>
        <dbReference type="EMBL" id="MTR83780.1"/>
    </source>
</evidence>
<dbReference type="Pfam" id="PF00672">
    <property type="entry name" value="HAMP"/>
    <property type="match status" value="1"/>
</dbReference>
<dbReference type="Proteomes" id="UP000283513">
    <property type="component" value="Unassembled WGS sequence"/>
</dbReference>
<dbReference type="Gene3D" id="1.10.287.950">
    <property type="entry name" value="Methyl-accepting chemotaxis protein"/>
    <property type="match status" value="1"/>
</dbReference>
<name>A0A173R0F1_9FIRM</name>
<reference evidence="10 19" key="4">
    <citation type="submission" date="2019-10" db="EMBL/GenBank/DDBJ databases">
        <title>Roseburia spp. ameliorate alcoholic fatty liver via restoration of gut barrier function.</title>
        <authorList>
            <person name="Seo B."/>
            <person name="Ko G."/>
        </authorList>
    </citation>
    <scope>NUCLEOTIDE SEQUENCE [LARGE SCALE GENOMIC DNA]</scope>
    <source>
        <strain evidence="10 19">SNUG30017</strain>
    </source>
</reference>
<evidence type="ECO:0000313" key="8">
    <source>
        <dbReference type="EMBL" id="CUM71312.1"/>
    </source>
</evidence>
<evidence type="ECO:0000256" key="4">
    <source>
        <dbReference type="SAM" id="Coils"/>
    </source>
</evidence>
<evidence type="ECO:0000313" key="16">
    <source>
        <dbReference type="Proteomes" id="UP000283586"/>
    </source>
</evidence>
<keyword evidence="5" id="KW-0472">Membrane</keyword>
<sequence length="660" mass="70684">MKKQKTVSIKAKLLGVIIPVVIAIVVVLVVAAYQISAGTIKKYSQNLLQSSVENQASQIEAWLNENLASFQMAKTIIEDLKPSDEELKTILDGYYGYNSNYPEGLYVADSTGQLITASESTKKESDVTNSTWYKEGLTRVNMAVGSAYQNADGVNVISASGILNDGSDKVRVISADMTLDRIAIIVNSFIEMNDAEAFLVDKTSGVILANRDSSLISQTLGAEGQSHFYQLTAEKAAEKDYNFATLDGNMTVFQEVDGTNWLLISYIPTSIVLSDLTQLRNIMIVISVICIALLCVLIERVTHVVIKPVKEMTRVITAMTSGDFTVSIKTKGNDEIAVMSQSVEKFIASMKQMISEMGNVSGKLKNQADSSKGVSGEMSSAAGIQSQSMSELNATVDQLSVSVNEIAENATQLAGVAADTKSDSDMVESKMQETVAVSEKGRKDMERVGEALSNIEVSIHNLEEAVNKVGTASGEIVQIIKLIGDIADETNLLSLNASIEAARAGEAGRGFAVVAAEIGTLAKNSADSVAHITELITEINNLVEDAVRQAGNSAQDISGSAELIHTAVDTFDTIFKNIQETSALIGNVVDKINQVDQVATNVAAISEEQAASSDEILATSESMLQQAKNISKNSDQVEQEADNLAVSADQLADQVKQFRI</sequence>
<dbReference type="RefSeq" id="WP_015520214.1">
    <property type="nucleotide sequence ID" value="NZ_CABIYH010000001.1"/>
</dbReference>
<reference evidence="15 16" key="2">
    <citation type="submission" date="2018-08" db="EMBL/GenBank/DDBJ databases">
        <title>A genome reference for cultivated species of the human gut microbiota.</title>
        <authorList>
            <person name="Zou Y."/>
            <person name="Xue W."/>
            <person name="Luo G."/>
        </authorList>
    </citation>
    <scope>NUCLEOTIDE SEQUENCE [LARGE SCALE GENOMIC DNA]</scope>
    <source>
        <strain evidence="13 16">AF31-21AC</strain>
        <strain evidence="12 17">AM22-21LB</strain>
        <strain evidence="11 15">AM37-1AC</strain>
    </source>
</reference>
<dbReference type="EMBL" id="QRID01000011">
    <property type="protein sequence ID" value="RHG27485.1"/>
    <property type="molecule type" value="Genomic_DNA"/>
</dbReference>
<gene>
    <name evidence="8" type="primary">mcpB_1</name>
    <name evidence="12" type="ORF">DW264_12085</name>
    <name evidence="11" type="ORF">DW856_06995</name>
    <name evidence="13" type="ORF">DWZ31_04675</name>
    <name evidence="8" type="ORF">ERS852572_00096</name>
    <name evidence="10" type="ORF">GCK47_00480</name>
    <name evidence="9" type="ORF">GMD50_01675</name>
</gene>
<dbReference type="EMBL" id="CYXZ01000001">
    <property type="protein sequence ID" value="CUM71312.1"/>
    <property type="molecule type" value="Genomic_DNA"/>
</dbReference>
<dbReference type="Proteomes" id="UP000284051">
    <property type="component" value="Unassembled WGS sequence"/>
</dbReference>
<dbReference type="Gene3D" id="6.10.340.10">
    <property type="match status" value="1"/>
</dbReference>
<dbReference type="Gene3D" id="3.30.450.20">
    <property type="entry name" value="PAS domain"/>
    <property type="match status" value="2"/>
</dbReference>
<feature type="domain" description="HAMP" evidence="7">
    <location>
        <begin position="303"/>
        <end position="355"/>
    </location>
</feature>
<evidence type="ECO:0000313" key="13">
    <source>
        <dbReference type="EMBL" id="RHN10845.1"/>
    </source>
</evidence>
<accession>A0A173R0F1</accession>
<evidence type="ECO:0000313" key="19">
    <source>
        <dbReference type="Proteomes" id="UP000479531"/>
    </source>
</evidence>
<dbReference type="GO" id="GO:0016020">
    <property type="term" value="C:membrane"/>
    <property type="evidence" value="ECO:0007669"/>
    <property type="project" value="InterPro"/>
</dbReference>
<reference evidence="8 14" key="1">
    <citation type="submission" date="2015-09" db="EMBL/GenBank/DDBJ databases">
        <authorList>
            <consortium name="Pathogen Informatics"/>
        </authorList>
    </citation>
    <scope>NUCLEOTIDE SEQUENCE [LARGE SCALE GENOMIC DNA]</scope>
    <source>
        <strain evidence="8 14">2789STDY5834960</strain>
    </source>
</reference>
<dbReference type="EMBL" id="QSHO01000005">
    <property type="protein sequence ID" value="RHC17885.1"/>
    <property type="molecule type" value="Genomic_DNA"/>
</dbReference>
<evidence type="ECO:0000256" key="3">
    <source>
        <dbReference type="PROSITE-ProRule" id="PRU00284"/>
    </source>
</evidence>
<dbReference type="Proteomes" id="UP000479531">
    <property type="component" value="Unassembled WGS sequence"/>
</dbReference>
<evidence type="ECO:0000313" key="17">
    <source>
        <dbReference type="Proteomes" id="UP000284051"/>
    </source>
</evidence>
<keyword evidence="5" id="KW-1133">Transmembrane helix</keyword>
<dbReference type="PaxDb" id="166486-ERS852572_00096"/>